<proteinExistence type="predicted"/>
<feature type="signal peptide" evidence="1">
    <location>
        <begin position="1"/>
        <end position="19"/>
    </location>
</feature>
<feature type="chain" id="PRO_5025470135" evidence="1">
    <location>
        <begin position="20"/>
        <end position="259"/>
    </location>
</feature>
<reference evidence="2" key="1">
    <citation type="journal article" date="2020" name="Stud. Mycol.">
        <title>101 Dothideomycetes genomes: a test case for predicting lifestyles and emergence of pathogens.</title>
        <authorList>
            <person name="Haridas S."/>
            <person name="Albert R."/>
            <person name="Binder M."/>
            <person name="Bloem J."/>
            <person name="Labutti K."/>
            <person name="Salamov A."/>
            <person name="Andreopoulos B."/>
            <person name="Baker S."/>
            <person name="Barry K."/>
            <person name="Bills G."/>
            <person name="Bluhm B."/>
            <person name="Cannon C."/>
            <person name="Castanera R."/>
            <person name="Culley D."/>
            <person name="Daum C."/>
            <person name="Ezra D."/>
            <person name="Gonzalez J."/>
            <person name="Henrissat B."/>
            <person name="Kuo A."/>
            <person name="Liang C."/>
            <person name="Lipzen A."/>
            <person name="Lutzoni F."/>
            <person name="Magnuson J."/>
            <person name="Mondo S."/>
            <person name="Nolan M."/>
            <person name="Ohm R."/>
            <person name="Pangilinan J."/>
            <person name="Park H.-J."/>
            <person name="Ramirez L."/>
            <person name="Alfaro M."/>
            <person name="Sun H."/>
            <person name="Tritt A."/>
            <person name="Yoshinaga Y."/>
            <person name="Zwiers L.-H."/>
            <person name="Turgeon B."/>
            <person name="Goodwin S."/>
            <person name="Spatafora J."/>
            <person name="Crous P."/>
            <person name="Grigoriev I."/>
        </authorList>
    </citation>
    <scope>NUCLEOTIDE SEQUENCE</scope>
    <source>
        <strain evidence="2">CBS 115976</strain>
    </source>
</reference>
<dbReference type="AlphaFoldDB" id="A0A6A6U7X1"/>
<sequence>MRSQLQFLALPALCAAADQQPLADTIKSWFNLAKEYIPTSVPTSIPNPVAAATAKVADLAVTPITFYNWHSTLQPGLPKASGEPDEWLIYFTGGNTTCLGRCDNTTAAWNTSVAILTASTAAPQLGSVDCESEDLLCKQWAVGPPTIAHVLIPSAGSPNSPIVRYIALNTSSTTAADITEIISKRKFEQTPPYEGVFQPWTGLLATYGFAVPAAYAMWGFSKMPSWLPMILISFLSRSFMGRGRGMPQDRGAAAPAAAQ</sequence>
<dbReference type="EMBL" id="MU004236">
    <property type="protein sequence ID" value="KAF2668349.1"/>
    <property type="molecule type" value="Genomic_DNA"/>
</dbReference>
<evidence type="ECO:0000313" key="2">
    <source>
        <dbReference type="EMBL" id="KAF2668349.1"/>
    </source>
</evidence>
<evidence type="ECO:0000256" key="1">
    <source>
        <dbReference type="SAM" id="SignalP"/>
    </source>
</evidence>
<protein>
    <submittedName>
        <fullName evidence="2">Uncharacterized protein</fullName>
    </submittedName>
</protein>
<gene>
    <name evidence="2" type="ORF">BT63DRAFT_425671</name>
</gene>
<dbReference type="OrthoDB" id="1733656at2759"/>
<evidence type="ECO:0000313" key="3">
    <source>
        <dbReference type="Proteomes" id="UP000799302"/>
    </source>
</evidence>
<keyword evidence="1" id="KW-0732">Signal</keyword>
<name>A0A6A6U7X1_9PEZI</name>
<dbReference type="Proteomes" id="UP000799302">
    <property type="component" value="Unassembled WGS sequence"/>
</dbReference>
<organism evidence="2 3">
    <name type="scientific">Microthyrium microscopicum</name>
    <dbReference type="NCBI Taxonomy" id="703497"/>
    <lineage>
        <taxon>Eukaryota</taxon>
        <taxon>Fungi</taxon>
        <taxon>Dikarya</taxon>
        <taxon>Ascomycota</taxon>
        <taxon>Pezizomycotina</taxon>
        <taxon>Dothideomycetes</taxon>
        <taxon>Dothideomycetes incertae sedis</taxon>
        <taxon>Microthyriales</taxon>
        <taxon>Microthyriaceae</taxon>
        <taxon>Microthyrium</taxon>
    </lineage>
</organism>
<accession>A0A6A6U7X1</accession>
<keyword evidence="3" id="KW-1185">Reference proteome</keyword>